<name>A0A840ULE9_9BACT</name>
<reference evidence="1 2" key="1">
    <citation type="submission" date="2020-08" db="EMBL/GenBank/DDBJ databases">
        <title>Genomic Encyclopedia of Type Strains, Phase IV (KMG-IV): sequencing the most valuable type-strain genomes for metagenomic binning, comparative biology and taxonomic classification.</title>
        <authorList>
            <person name="Goeker M."/>
        </authorList>
    </citation>
    <scope>NUCLEOTIDE SEQUENCE [LARGE SCALE GENOMIC DNA]</scope>
    <source>
        <strain evidence="1 2">DSM 28570</strain>
    </source>
</reference>
<accession>A0A840ULE9</accession>
<protein>
    <submittedName>
        <fullName evidence="1">Uncharacterized protein</fullName>
    </submittedName>
</protein>
<dbReference type="AlphaFoldDB" id="A0A840ULE9"/>
<dbReference type="Proteomes" id="UP000539642">
    <property type="component" value="Unassembled WGS sequence"/>
</dbReference>
<proteinExistence type="predicted"/>
<keyword evidence="2" id="KW-1185">Reference proteome</keyword>
<dbReference type="EMBL" id="JACHEO010000002">
    <property type="protein sequence ID" value="MBB5347137.1"/>
    <property type="molecule type" value="Genomic_DNA"/>
</dbReference>
<sequence>MTALKFPGWAAISLRALFFLPARSPIACSSALIDEEKEELAFNMGGNCSPSLLVAVYGFERHAQQFGELFLGLAELFPE</sequence>
<gene>
    <name evidence="1" type="ORF">HNQ81_000847</name>
</gene>
<organism evidence="1 2">
    <name type="scientific">Desulfoprunum benzoelyticum</name>
    <dbReference type="NCBI Taxonomy" id="1506996"/>
    <lineage>
        <taxon>Bacteria</taxon>
        <taxon>Pseudomonadati</taxon>
        <taxon>Thermodesulfobacteriota</taxon>
        <taxon>Desulfobulbia</taxon>
        <taxon>Desulfobulbales</taxon>
        <taxon>Desulfobulbaceae</taxon>
        <taxon>Desulfoprunum</taxon>
    </lineage>
</organism>
<evidence type="ECO:0000313" key="1">
    <source>
        <dbReference type="EMBL" id="MBB5347137.1"/>
    </source>
</evidence>
<comment type="caution">
    <text evidence="1">The sequence shown here is derived from an EMBL/GenBank/DDBJ whole genome shotgun (WGS) entry which is preliminary data.</text>
</comment>
<evidence type="ECO:0000313" key="2">
    <source>
        <dbReference type="Proteomes" id="UP000539642"/>
    </source>
</evidence>